<accession>A0ABN9UUB8</accession>
<name>A0ABN9UUB8_9DINO</name>
<feature type="region of interest" description="Disordered" evidence="1">
    <location>
        <begin position="395"/>
        <end position="440"/>
    </location>
</feature>
<evidence type="ECO:0000313" key="3">
    <source>
        <dbReference type="Proteomes" id="UP001189429"/>
    </source>
</evidence>
<keyword evidence="3" id="KW-1185">Reference proteome</keyword>
<dbReference type="EMBL" id="CAUYUJ010016202">
    <property type="protein sequence ID" value="CAK0862854.1"/>
    <property type="molecule type" value="Genomic_DNA"/>
</dbReference>
<sequence length="1475" mass="162555">MSAYDDSNVADWLLAFKIQNGFLEEVKNNGMRETRSDPGDMFYPEPSLHGHTAGQTVYWATRDAAYGMKGTVVRGSSRFNEASLLVSFKGENYHVKLDALSTRRQVRGPFRGGRAAGSPVAEASDGGEVSWPRLHGYAVGTTVFWNVKKRQLLGPRKGDSMHGMKGVVVGESDEFTEPSLLVAFKGRDFHVKVNAISRRRPKKSPRATSPFEVADASNTATADWYEESDDASPQVVGVGDAPSAAQRGRRAAAGTGLPHITIGTRLLFVALLDAVCGPISMRKAPFANVCLKKSLRNLGYKVAIDEDLPYYALRDGNRFLEPLGKALKYVQDPRPDALPMKYVVHVRGYHFIAVKTFEDGYDVIDDKELLQFDEKIGALVEALGPDATWYAVTDASEVSEGTDESEPHPRDSGGSSRCSSDAGLWPNGAASASDRTEESVTEGMMFDQQAFGAYLRRLDDEGDASDADQSSSAPDDADSESTDAPVRSDGTERSDADSLGDPHRGEPQLRHPRPVRCGDLEDVDRWGGMDSGELYPDDAKRRILEKWEPAKYRRLQGLPGPALQAEVEPDGGDVREAAKRIVAKTDELLQAWDPQPAGAEYYCMRLLTMCAAETSHWNANNDLLVARIAALILADVVAHTDGVNICKQGSFGRSEEIPTTHMYRVESVLSMTQMMLVKLMKANALRNVDTVFQFLESDVGTWASGDPVCSIDLQGKKDGVAAWAHDACKGLRDIVGRFTGKMQSERLVELLGSWTHVPKPEAPFVSVAFEDCAIKIDDGASSAAERIVQIPKKRENLCYFGIPMQIVPAPPQSVVERLALFLATSFAGGEAGREMDLAMEALAWMGLPTPPVMVTLTGNGGNSKSARTALRNSVFGGHHAVLAADVFQEPREFRQQGGQFAFAKCLAVQECAAGIALLEEVWNKFASGEFMARRPLFGETTQYYRWLTCAKFWETNRQFPRINGDYKRFHELRSIWRRLRVVLLKSAFTSNPGSIDVDEAVFREDADLMAFLEGDQTRLAYIKFFLWPFIQKYTASRCRQVLLDPDQSIVEETRRVVAQMANGGLEVPAEFITEAEDRAQLDAARGIVEADHRDAAGKATLKLYQVNATCKSVPGAYRPGTKGKATRLDNLMGAIDRWPHLIDVNEDTKELRFLNINYAKFSEIMGKYDDGVFGGGFPNWQSVWACKSRFPPLASVEPEPADNRVVAGESVCVIEVDGWINASRLEEAAGAGAVSTKVAQVKQLLEAHRLRGSRRGDWGVPKVAYHRKHGIPGRWYAAGPAMQSFLSRGAKSIAMTTEIGASAGGDMIFVDVDINNCFCTILVNLLREAVADMEDFRILVSFSENYKQWRAFMMEYFDMPPKAAKKSLIRLVHLGKPSHDIPFLWNLSVQIHAAVDIVLGMDRFGYLASHFSERPNPRGSRIHFALAAVEEDIMNDLHLENVGSKHGVSFSTDKFDRLGGAPIAFSADLIGRLKE</sequence>
<protein>
    <submittedName>
        <fullName evidence="2">Uncharacterized protein</fullName>
    </submittedName>
</protein>
<comment type="caution">
    <text evidence="2">The sequence shown here is derived from an EMBL/GenBank/DDBJ whole genome shotgun (WGS) entry which is preliminary data.</text>
</comment>
<feature type="compositionally biased region" description="Low complexity" evidence="1">
    <location>
        <begin position="412"/>
        <end position="421"/>
    </location>
</feature>
<feature type="compositionally biased region" description="Basic and acidic residues" evidence="1">
    <location>
        <begin position="489"/>
        <end position="509"/>
    </location>
</feature>
<feature type="region of interest" description="Disordered" evidence="1">
    <location>
        <begin position="460"/>
        <end position="516"/>
    </location>
</feature>
<dbReference type="Proteomes" id="UP001189429">
    <property type="component" value="Unassembled WGS sequence"/>
</dbReference>
<organism evidence="2 3">
    <name type="scientific">Prorocentrum cordatum</name>
    <dbReference type="NCBI Taxonomy" id="2364126"/>
    <lineage>
        <taxon>Eukaryota</taxon>
        <taxon>Sar</taxon>
        <taxon>Alveolata</taxon>
        <taxon>Dinophyceae</taxon>
        <taxon>Prorocentrales</taxon>
        <taxon>Prorocentraceae</taxon>
        <taxon>Prorocentrum</taxon>
    </lineage>
</organism>
<gene>
    <name evidence="2" type="ORF">PCOR1329_LOCUS51171</name>
</gene>
<proteinExistence type="predicted"/>
<evidence type="ECO:0000256" key="1">
    <source>
        <dbReference type="SAM" id="MobiDB-lite"/>
    </source>
</evidence>
<reference evidence="2" key="1">
    <citation type="submission" date="2023-10" db="EMBL/GenBank/DDBJ databases">
        <authorList>
            <person name="Chen Y."/>
            <person name="Shah S."/>
            <person name="Dougan E. K."/>
            <person name="Thang M."/>
            <person name="Chan C."/>
        </authorList>
    </citation>
    <scope>NUCLEOTIDE SEQUENCE [LARGE SCALE GENOMIC DNA]</scope>
</reference>
<evidence type="ECO:0000313" key="2">
    <source>
        <dbReference type="EMBL" id="CAK0862854.1"/>
    </source>
</evidence>